<evidence type="ECO:0000256" key="8">
    <source>
        <dbReference type="PROSITE-ProRule" id="PRU00555"/>
    </source>
</evidence>
<keyword evidence="4 8" id="KW-0378">Hydrolase</keyword>
<evidence type="ECO:0000256" key="7">
    <source>
        <dbReference type="ARBA" id="ARBA00023180"/>
    </source>
</evidence>
<dbReference type="GO" id="GO:0046475">
    <property type="term" value="P:glycerophospholipid catabolic process"/>
    <property type="evidence" value="ECO:0007669"/>
    <property type="project" value="TreeGrafter"/>
</dbReference>
<dbReference type="SMART" id="SM00022">
    <property type="entry name" value="PLAc"/>
    <property type="match status" value="1"/>
</dbReference>
<keyword evidence="7" id="KW-0325">Glycoprotein</keyword>
<comment type="similarity">
    <text evidence="1 9">Belongs to the lysophospholipase family.</text>
</comment>
<reference evidence="11 12" key="1">
    <citation type="submission" date="2018-02" db="EMBL/GenBank/DDBJ databases">
        <title>Draft genome sequences of Elsinoe sp., causing black scab on jojoba.</title>
        <authorList>
            <person name="Stodart B."/>
            <person name="Jeffress S."/>
            <person name="Ash G."/>
            <person name="Arun Chinnappa K."/>
        </authorList>
    </citation>
    <scope>NUCLEOTIDE SEQUENCE [LARGE SCALE GENOMIC DNA]</scope>
    <source>
        <strain evidence="11 12">Hillstone_2</strain>
    </source>
</reference>
<evidence type="ECO:0000256" key="5">
    <source>
        <dbReference type="ARBA" id="ARBA00022963"/>
    </source>
</evidence>
<dbReference type="GO" id="GO:0005783">
    <property type="term" value="C:endoplasmic reticulum"/>
    <property type="evidence" value="ECO:0007669"/>
    <property type="project" value="TreeGrafter"/>
</dbReference>
<comment type="caution">
    <text evidence="11">The sequence shown here is derived from an EMBL/GenBank/DDBJ whole genome shotgun (WGS) entry which is preliminary data.</text>
</comment>
<accession>A0A4U7B0Y1</accession>
<evidence type="ECO:0000256" key="4">
    <source>
        <dbReference type="ARBA" id="ARBA00022801"/>
    </source>
</evidence>
<gene>
    <name evidence="11" type="ORF">C1H76_3475</name>
</gene>
<evidence type="ECO:0000256" key="9">
    <source>
        <dbReference type="RuleBase" id="RU362103"/>
    </source>
</evidence>
<evidence type="ECO:0000256" key="2">
    <source>
        <dbReference type="ARBA" id="ARBA00013274"/>
    </source>
</evidence>
<keyword evidence="3 9" id="KW-0732">Signal</keyword>
<evidence type="ECO:0000313" key="12">
    <source>
        <dbReference type="Proteomes" id="UP000308133"/>
    </source>
</evidence>
<dbReference type="GO" id="GO:0004622">
    <property type="term" value="F:phosphatidylcholine lysophospholipase activity"/>
    <property type="evidence" value="ECO:0007669"/>
    <property type="project" value="UniProtKB-EC"/>
</dbReference>
<dbReference type="Gene3D" id="3.40.1090.10">
    <property type="entry name" value="Cytosolic phospholipase A2 catalytic domain"/>
    <property type="match status" value="1"/>
</dbReference>
<dbReference type="Pfam" id="PF01735">
    <property type="entry name" value="PLA2_B"/>
    <property type="match status" value="1"/>
</dbReference>
<dbReference type="PANTHER" id="PTHR10728">
    <property type="entry name" value="CYTOSOLIC PHOSPHOLIPASE A2"/>
    <property type="match status" value="1"/>
</dbReference>
<comment type="catalytic activity">
    <reaction evidence="9">
        <text>a 1-acyl-sn-glycero-3-phosphocholine + H2O = sn-glycerol 3-phosphocholine + a fatty acid + H(+)</text>
        <dbReference type="Rhea" id="RHEA:15177"/>
        <dbReference type="ChEBI" id="CHEBI:15377"/>
        <dbReference type="ChEBI" id="CHEBI:15378"/>
        <dbReference type="ChEBI" id="CHEBI:16870"/>
        <dbReference type="ChEBI" id="CHEBI:28868"/>
        <dbReference type="ChEBI" id="CHEBI:58168"/>
        <dbReference type="EC" id="3.1.1.5"/>
    </reaction>
</comment>
<feature type="chain" id="PRO_5020980680" description="Lysophospholipase" evidence="9">
    <location>
        <begin position="21"/>
        <end position="551"/>
    </location>
</feature>
<dbReference type="PANTHER" id="PTHR10728:SF33">
    <property type="entry name" value="LYSOPHOSPHOLIPASE 1-RELATED"/>
    <property type="match status" value="1"/>
</dbReference>
<sequence>MAPVLSTLASLCALAGAVSGAAVVNERAALEQRQLPSAYAPLTVPCPRGSLNRAANGLGTAETAYIAGRRTKADAALAAWLKRVDPAFNTSSLPVLGLSTSGGGYRSLLNGAGVVQAFDERDSNVGTSGVFQGLSYYSGLSGGAWLLSSLSGNNWPTISALRDTLWADRFEDSLLVPNNLLSALAYVAVINDILAKDAAGFDPTVVDPWGRLLSYQLLRGINGGVLERLSGLANKANFTSHNVPFPIMTALGVETFQGQCTPQFNSTQYEFTPYEFGSWDAGIRAFTNAAFLGTNQTNNAPISRLRCTINYDNLGYIFGTSSDIFSDICGIIPPSNGTLAGALQDIITRAHPPSSDDTYGIFTNPFYRSPGSPLIASQTQLNLADGGLGDQNNPLWPLIQPERPLSVVIVNDNSADTDDNFPDGREIRNTYLRAREVGLTKMPPVPDNATFVAQGLNKRATFFGCDDSDTITMVFLPNVAYNFMSNTATAKVQYSRNETAGVIGNGNLIATQNGDAEWPRCLGCAVQLKTGTTLPEGCQACLDRYCYRGPV</sequence>
<evidence type="ECO:0000256" key="3">
    <source>
        <dbReference type="ARBA" id="ARBA00022729"/>
    </source>
</evidence>
<feature type="signal peptide" evidence="9">
    <location>
        <begin position="1"/>
        <end position="20"/>
    </location>
</feature>
<keyword evidence="6 8" id="KW-0443">Lipid metabolism</keyword>
<dbReference type="AlphaFoldDB" id="A0A4U7B0Y1"/>
<dbReference type="EC" id="3.1.1.5" evidence="2 9"/>
<evidence type="ECO:0000313" key="11">
    <source>
        <dbReference type="EMBL" id="TKX24369.1"/>
    </source>
</evidence>
<dbReference type="GO" id="GO:0004623">
    <property type="term" value="F:phospholipase A2 activity"/>
    <property type="evidence" value="ECO:0007669"/>
    <property type="project" value="TreeGrafter"/>
</dbReference>
<dbReference type="GO" id="GO:0005829">
    <property type="term" value="C:cytosol"/>
    <property type="evidence" value="ECO:0007669"/>
    <property type="project" value="TreeGrafter"/>
</dbReference>
<evidence type="ECO:0000259" key="10">
    <source>
        <dbReference type="PROSITE" id="PS51210"/>
    </source>
</evidence>
<evidence type="ECO:0000256" key="6">
    <source>
        <dbReference type="ARBA" id="ARBA00023098"/>
    </source>
</evidence>
<evidence type="ECO:0000256" key="1">
    <source>
        <dbReference type="ARBA" id="ARBA00008780"/>
    </source>
</evidence>
<dbReference type="PROSITE" id="PS51210">
    <property type="entry name" value="PLA2C"/>
    <property type="match status" value="1"/>
</dbReference>
<dbReference type="InterPro" id="IPR002642">
    <property type="entry name" value="LysoPLipase_cat_dom"/>
</dbReference>
<keyword evidence="5 8" id="KW-0442">Lipid degradation</keyword>
<dbReference type="SUPFAM" id="SSF52151">
    <property type="entry name" value="FabD/lysophospholipase-like"/>
    <property type="match status" value="1"/>
</dbReference>
<feature type="domain" description="PLA2c" evidence="10">
    <location>
        <begin position="45"/>
        <end position="551"/>
    </location>
</feature>
<name>A0A4U7B0Y1_9PEZI</name>
<protein>
    <recommendedName>
        <fullName evidence="2 9">Lysophospholipase</fullName>
        <ecNumber evidence="2 9">3.1.1.5</ecNumber>
    </recommendedName>
</protein>
<proteinExistence type="inferred from homology"/>
<dbReference type="EMBL" id="PTQR01000042">
    <property type="protein sequence ID" value="TKX24369.1"/>
    <property type="molecule type" value="Genomic_DNA"/>
</dbReference>
<dbReference type="Proteomes" id="UP000308133">
    <property type="component" value="Unassembled WGS sequence"/>
</dbReference>
<dbReference type="InterPro" id="IPR016035">
    <property type="entry name" value="Acyl_Trfase/lysoPLipase"/>
</dbReference>
<organism evidence="11 12">
    <name type="scientific">Elsinoe australis</name>
    <dbReference type="NCBI Taxonomy" id="40998"/>
    <lineage>
        <taxon>Eukaryota</taxon>
        <taxon>Fungi</taxon>
        <taxon>Dikarya</taxon>
        <taxon>Ascomycota</taxon>
        <taxon>Pezizomycotina</taxon>
        <taxon>Dothideomycetes</taxon>
        <taxon>Dothideomycetidae</taxon>
        <taxon>Myriangiales</taxon>
        <taxon>Elsinoaceae</taxon>
        <taxon>Elsinoe</taxon>
    </lineage>
</organism>